<dbReference type="SUPFAM" id="SSF81923">
    <property type="entry name" value="Double Clp-N motif"/>
    <property type="match status" value="1"/>
</dbReference>
<keyword evidence="10" id="KW-1185">Reference proteome</keyword>
<dbReference type="Gene3D" id="3.40.50.300">
    <property type="entry name" value="P-loop containing nucleotide triphosphate hydrolases"/>
    <property type="match status" value="3"/>
</dbReference>
<keyword evidence="3 6" id="KW-0067">ATP-binding</keyword>
<organism evidence="9 10">
    <name type="scientific">Sneathia sanguinegens</name>
    <dbReference type="NCBI Taxonomy" id="40543"/>
    <lineage>
        <taxon>Bacteria</taxon>
        <taxon>Fusobacteriati</taxon>
        <taxon>Fusobacteriota</taxon>
        <taxon>Fusobacteriia</taxon>
        <taxon>Fusobacteriales</taxon>
        <taxon>Leptotrichiaceae</taxon>
        <taxon>Sneathia</taxon>
    </lineage>
</organism>
<dbReference type="RefSeq" id="WP_285153194.1">
    <property type="nucleotide sequence ID" value="NZ_JASSPP010000009.1"/>
</dbReference>
<evidence type="ECO:0000256" key="6">
    <source>
        <dbReference type="RuleBase" id="RU004432"/>
    </source>
</evidence>
<evidence type="ECO:0000256" key="3">
    <source>
        <dbReference type="ARBA" id="ARBA00022840"/>
    </source>
</evidence>
<dbReference type="InterPro" id="IPR019489">
    <property type="entry name" value="Clp_ATPase_C"/>
</dbReference>
<reference evidence="9 10" key="1">
    <citation type="submission" date="2023-06" db="EMBL/GenBank/DDBJ databases">
        <title>Antibody response to the Sneathia vaginalis cytopathogenic toxin A during pregnancy.</title>
        <authorList>
            <person name="Mccoy Z.T."/>
            <person name="Serrano M.G."/>
            <person name="Spaine K."/>
            <person name="Edwards D.J."/>
            <person name="Buck G.A."/>
            <person name="Jefferson K."/>
        </authorList>
    </citation>
    <scope>NUCLEOTIDE SEQUENCE [LARGE SCALE GENOMIC DNA]</scope>
    <source>
        <strain evidence="9 10">CCUG 42621</strain>
    </source>
</reference>
<feature type="domain" description="Clp R" evidence="8">
    <location>
        <begin position="1"/>
        <end position="139"/>
    </location>
</feature>
<dbReference type="SUPFAM" id="SSF52540">
    <property type="entry name" value="P-loop containing nucleoside triphosphate hydrolases"/>
    <property type="match status" value="2"/>
</dbReference>
<dbReference type="SMART" id="SM00382">
    <property type="entry name" value="AAA"/>
    <property type="match status" value="2"/>
</dbReference>
<dbReference type="InterPro" id="IPR041546">
    <property type="entry name" value="ClpA/ClpB_AAA_lid"/>
</dbReference>
<protein>
    <submittedName>
        <fullName evidence="9">AAA family ATPase</fullName>
    </submittedName>
</protein>
<evidence type="ECO:0000256" key="4">
    <source>
        <dbReference type="ARBA" id="ARBA00023186"/>
    </source>
</evidence>
<dbReference type="Pfam" id="PF10431">
    <property type="entry name" value="ClpB_D2-small"/>
    <property type="match status" value="1"/>
</dbReference>
<dbReference type="InterPro" id="IPR003593">
    <property type="entry name" value="AAA+_ATPase"/>
</dbReference>
<name>A0ABT7HK97_9FUSO</name>
<dbReference type="Proteomes" id="UP001225134">
    <property type="component" value="Unassembled WGS sequence"/>
</dbReference>
<dbReference type="Pfam" id="PF00004">
    <property type="entry name" value="AAA"/>
    <property type="match status" value="1"/>
</dbReference>
<keyword evidence="2 6" id="KW-0547">Nucleotide-binding</keyword>
<dbReference type="CDD" id="cd19499">
    <property type="entry name" value="RecA-like_ClpB_Hsp104-like"/>
    <property type="match status" value="1"/>
</dbReference>
<dbReference type="PANTHER" id="PTHR11638">
    <property type="entry name" value="ATP-DEPENDENT CLP PROTEASE"/>
    <property type="match status" value="1"/>
</dbReference>
<dbReference type="Pfam" id="PF02861">
    <property type="entry name" value="Clp_N"/>
    <property type="match status" value="1"/>
</dbReference>
<evidence type="ECO:0000313" key="10">
    <source>
        <dbReference type="Proteomes" id="UP001225134"/>
    </source>
</evidence>
<dbReference type="InterPro" id="IPR001270">
    <property type="entry name" value="ClpA/B"/>
</dbReference>
<dbReference type="PROSITE" id="PS00871">
    <property type="entry name" value="CLPAB_2"/>
    <property type="match status" value="1"/>
</dbReference>
<feature type="coiled-coil region" evidence="7">
    <location>
        <begin position="405"/>
        <end position="520"/>
    </location>
</feature>
<dbReference type="SMART" id="SM01086">
    <property type="entry name" value="ClpB_D2-small"/>
    <property type="match status" value="1"/>
</dbReference>
<sequence length="830" mass="94637">MENKYTEKATLALSEGQNFAKKCSNGEYKVEHLLLALVGQPQGLIPNILERAGYNVSEIQRELQKRIDKFPKVDGGNLGVSNDLSRVIVDADRYMKRMGDKYVSVEHLFLSCMDNTNILKDLGIDKRKFMTILEKIRGGQKVMSENPEETYEVLEKYGKDLVDLVRKGKIDPIIGRDEEIRRAVQILSRRNKNNPVLIGEPGVGKTAIVEGIAWRIVKGDVPESLKDKKVFSLDMGSLISGAKYRGEFEERLKAVIDTLEKSHGDIILFIDEVHNIVGAGSSEGSMDASNLLKPMLARGEIKVIGATTLDEYRKYIEKDAALERRFQPVLVNEPNVEETISILRGLKEKFEQFHGIRITDNALVAAAKLSDRYITDRYLPDKAIDLLDEACAKLKTEINSMPTELDELTRQVTQLEIERQALKKEEDEASKKRLADLEKDLSNKKEKQKEMLSQWEKEKNTVEEIKKLQGKLEKAKLDFEEYSNRNIDYEKAGQIKYQIIPQLEAQLEAMKNKNEQKMVNQKITEDEIAGVIAAWTHIPISKLVEGEKEKLLNLDKKIEERVIGQDETVKKVYETILRSRAGLKDPNRPIGSFIFLGPTGVGKTYLAKTLAYNLFDDENNMIRIDMSEYMDKFSTSRLIGAAPGYVGYEEGGQLTEAVRRKPYSVILFDEIEKAHPEVFNLLLQVLDDGRLTDNKGKVVSFKNTIIIMTSNLKEENLKTYFKPEFLNRVDEITVFNSLDKHSISKIVENELKEVNDLLVDKFVTIKADESAIEYIVSKAYDKEYGARPIRRFIQRYIETDLSKLLLEGKVPNNSEIKISCVNDKLKYEVK</sequence>
<dbReference type="Pfam" id="PF07724">
    <property type="entry name" value="AAA_2"/>
    <property type="match status" value="1"/>
</dbReference>
<dbReference type="PROSITE" id="PS00870">
    <property type="entry name" value="CLPAB_1"/>
    <property type="match status" value="1"/>
</dbReference>
<evidence type="ECO:0000256" key="1">
    <source>
        <dbReference type="ARBA" id="ARBA00022737"/>
    </source>
</evidence>
<comment type="caution">
    <text evidence="9">The sequence shown here is derived from an EMBL/GenBank/DDBJ whole genome shotgun (WGS) entry which is preliminary data.</text>
</comment>
<evidence type="ECO:0000256" key="7">
    <source>
        <dbReference type="SAM" id="Coils"/>
    </source>
</evidence>
<dbReference type="PROSITE" id="PS51903">
    <property type="entry name" value="CLP_R"/>
    <property type="match status" value="1"/>
</dbReference>
<accession>A0ABT7HK97</accession>
<evidence type="ECO:0000313" key="9">
    <source>
        <dbReference type="EMBL" id="MDK9580958.1"/>
    </source>
</evidence>
<evidence type="ECO:0000256" key="5">
    <source>
        <dbReference type="PROSITE-ProRule" id="PRU01251"/>
    </source>
</evidence>
<dbReference type="CDD" id="cd00009">
    <property type="entry name" value="AAA"/>
    <property type="match status" value="1"/>
</dbReference>
<dbReference type="Pfam" id="PF17871">
    <property type="entry name" value="AAA_lid_9"/>
    <property type="match status" value="1"/>
</dbReference>
<dbReference type="EMBL" id="JASSPP010000009">
    <property type="protein sequence ID" value="MDK9580958.1"/>
    <property type="molecule type" value="Genomic_DNA"/>
</dbReference>
<evidence type="ECO:0000259" key="8">
    <source>
        <dbReference type="PROSITE" id="PS51903"/>
    </source>
</evidence>
<keyword evidence="1 5" id="KW-0677">Repeat</keyword>
<keyword evidence="7" id="KW-0175">Coiled coil</keyword>
<dbReference type="Gene3D" id="1.10.8.60">
    <property type="match status" value="1"/>
</dbReference>
<dbReference type="InterPro" id="IPR036628">
    <property type="entry name" value="Clp_N_dom_sf"/>
</dbReference>
<dbReference type="InterPro" id="IPR003959">
    <property type="entry name" value="ATPase_AAA_core"/>
</dbReference>
<gene>
    <name evidence="9" type="ORF">QQA45_05525</name>
</gene>
<dbReference type="InterPro" id="IPR018368">
    <property type="entry name" value="ClpA/B_CS1"/>
</dbReference>
<keyword evidence="4 6" id="KW-0143">Chaperone</keyword>
<dbReference type="Gene3D" id="1.10.1780.10">
    <property type="entry name" value="Clp, N-terminal domain"/>
    <property type="match status" value="1"/>
</dbReference>
<comment type="similarity">
    <text evidence="6">Belongs to the ClpA/ClpB family.</text>
</comment>
<dbReference type="InterPro" id="IPR050130">
    <property type="entry name" value="ClpA_ClpB"/>
</dbReference>
<proteinExistence type="inferred from homology"/>
<dbReference type="InterPro" id="IPR027417">
    <property type="entry name" value="P-loop_NTPase"/>
</dbReference>
<dbReference type="PANTHER" id="PTHR11638:SF18">
    <property type="entry name" value="HEAT SHOCK PROTEIN 104"/>
    <property type="match status" value="1"/>
</dbReference>
<dbReference type="InterPro" id="IPR004176">
    <property type="entry name" value="Clp_R_N"/>
</dbReference>
<evidence type="ECO:0000256" key="2">
    <source>
        <dbReference type="ARBA" id="ARBA00022741"/>
    </source>
</evidence>
<dbReference type="PRINTS" id="PR00300">
    <property type="entry name" value="CLPPROTEASEA"/>
</dbReference>
<dbReference type="InterPro" id="IPR028299">
    <property type="entry name" value="ClpA/B_CS2"/>
</dbReference>